<dbReference type="Proteomes" id="UP000244338">
    <property type="component" value="Unassembled WGS sequence"/>
</dbReference>
<evidence type="ECO:0000256" key="3">
    <source>
        <dbReference type="ARBA" id="ARBA00022475"/>
    </source>
</evidence>
<evidence type="ECO:0000313" key="10">
    <source>
        <dbReference type="Proteomes" id="UP000244338"/>
    </source>
</evidence>
<name>A0A2R6Y299_9BACL</name>
<comment type="subcellular location">
    <subcellularLocation>
        <location evidence="1 7">Cell membrane</location>
        <topology evidence="1 7">Multi-pass membrane protein</topology>
    </subcellularLocation>
</comment>
<feature type="transmembrane region" description="Helical" evidence="7">
    <location>
        <begin position="168"/>
        <end position="189"/>
    </location>
</feature>
<comment type="caution">
    <text evidence="9">The sequence shown here is derived from an EMBL/GenBank/DDBJ whole genome shotgun (WGS) entry which is preliminary data.</text>
</comment>
<evidence type="ECO:0000256" key="5">
    <source>
        <dbReference type="ARBA" id="ARBA00022989"/>
    </source>
</evidence>
<organism evidence="9 10">
    <name type="scientific">Candidatus Carbonibacillus altaicus</name>
    <dbReference type="NCBI Taxonomy" id="2163959"/>
    <lineage>
        <taxon>Bacteria</taxon>
        <taxon>Bacillati</taxon>
        <taxon>Bacillota</taxon>
        <taxon>Bacilli</taxon>
        <taxon>Bacillales</taxon>
        <taxon>Candidatus Carbonibacillus</taxon>
    </lineage>
</organism>
<gene>
    <name evidence="9" type="ORF">BSOLF_2621</name>
</gene>
<keyword evidence="6 7" id="KW-0472">Membrane</keyword>
<keyword evidence="5 7" id="KW-1133">Transmembrane helix</keyword>
<dbReference type="EMBL" id="PEBX01000018">
    <property type="protein sequence ID" value="PTQ56819.1"/>
    <property type="molecule type" value="Genomic_DNA"/>
</dbReference>
<dbReference type="CDD" id="cd06261">
    <property type="entry name" value="TM_PBP2"/>
    <property type="match status" value="1"/>
</dbReference>
<evidence type="ECO:0000256" key="1">
    <source>
        <dbReference type="ARBA" id="ARBA00004651"/>
    </source>
</evidence>
<protein>
    <submittedName>
        <fullName evidence="9">Phosphonate ABC transporter permease protein phnE2</fullName>
    </submittedName>
</protein>
<comment type="similarity">
    <text evidence="7">Belongs to the binding-protein-dependent transport system permease family.</text>
</comment>
<evidence type="ECO:0000256" key="7">
    <source>
        <dbReference type="RuleBase" id="RU363032"/>
    </source>
</evidence>
<evidence type="ECO:0000256" key="6">
    <source>
        <dbReference type="ARBA" id="ARBA00023136"/>
    </source>
</evidence>
<sequence length="249" mass="27153">MIGFFLILLIIVYGSQWVTAFSFIDGIASIPKALSWLVGNFYPTEKSLQKIPTILTKLVETLLLSIAAATVGAFFALFSAIFGARPTAFSKPLALFSRGLATLFRNIDVAAWSMILLFSFGQSALTGFFALFFASFGFLTRVFMETIDEVGLGAVEALRATGAGYWPIVFQAILPASQPLMISWTLFMIETNIRSAVLVGILTGSGVGFTFDLYYKNMNYNAAGLTIVFIAATILLLDRASNMIRRAIL</sequence>
<dbReference type="InterPro" id="IPR035906">
    <property type="entry name" value="MetI-like_sf"/>
</dbReference>
<dbReference type="PANTHER" id="PTHR30043:SF1">
    <property type="entry name" value="ABC TRANSPORT SYSTEM PERMEASE PROTEIN P69"/>
    <property type="match status" value="1"/>
</dbReference>
<dbReference type="Pfam" id="PF00528">
    <property type="entry name" value="BPD_transp_1"/>
    <property type="match status" value="1"/>
</dbReference>
<dbReference type="InterPro" id="IPR000515">
    <property type="entry name" value="MetI-like"/>
</dbReference>
<keyword evidence="2 7" id="KW-0813">Transport</keyword>
<feature type="domain" description="ABC transmembrane type-1" evidence="8">
    <location>
        <begin position="58"/>
        <end position="238"/>
    </location>
</feature>
<dbReference type="Gene3D" id="1.10.3720.10">
    <property type="entry name" value="MetI-like"/>
    <property type="match status" value="1"/>
</dbReference>
<feature type="transmembrane region" description="Helical" evidence="7">
    <location>
        <begin position="220"/>
        <end position="237"/>
    </location>
</feature>
<feature type="transmembrane region" description="Helical" evidence="7">
    <location>
        <begin position="109"/>
        <end position="134"/>
    </location>
</feature>
<proteinExistence type="inferred from homology"/>
<feature type="transmembrane region" description="Helical" evidence="7">
    <location>
        <begin position="196"/>
        <end position="214"/>
    </location>
</feature>
<evidence type="ECO:0000256" key="2">
    <source>
        <dbReference type="ARBA" id="ARBA00022448"/>
    </source>
</evidence>
<accession>A0A2R6Y299</accession>
<dbReference type="PANTHER" id="PTHR30043">
    <property type="entry name" value="PHOSPHONATES TRANSPORT SYSTEM PERMEASE PROTEIN"/>
    <property type="match status" value="1"/>
</dbReference>
<evidence type="ECO:0000259" key="8">
    <source>
        <dbReference type="PROSITE" id="PS50928"/>
    </source>
</evidence>
<dbReference type="GO" id="GO:0055085">
    <property type="term" value="P:transmembrane transport"/>
    <property type="evidence" value="ECO:0007669"/>
    <property type="project" value="InterPro"/>
</dbReference>
<feature type="transmembrane region" description="Helical" evidence="7">
    <location>
        <begin position="62"/>
        <end position="88"/>
    </location>
</feature>
<keyword evidence="4 7" id="KW-0812">Transmembrane</keyword>
<keyword evidence="3" id="KW-1003">Cell membrane</keyword>
<dbReference type="AlphaFoldDB" id="A0A2R6Y299"/>
<evidence type="ECO:0000313" key="9">
    <source>
        <dbReference type="EMBL" id="PTQ56819.1"/>
    </source>
</evidence>
<dbReference type="GO" id="GO:0005886">
    <property type="term" value="C:plasma membrane"/>
    <property type="evidence" value="ECO:0007669"/>
    <property type="project" value="UniProtKB-SubCell"/>
</dbReference>
<dbReference type="SUPFAM" id="SSF161098">
    <property type="entry name" value="MetI-like"/>
    <property type="match status" value="1"/>
</dbReference>
<reference evidence="10" key="1">
    <citation type="journal article" date="2018" name="Sci. Rep.">
        <title>Lignite coal burning seam in the remote Altai Mountains harbors a hydrogen-driven thermophilic microbial community.</title>
        <authorList>
            <person name="Kadnikov V.V."/>
            <person name="Mardanov A.V."/>
            <person name="Ivasenko D.A."/>
            <person name="Antsiferov D.V."/>
            <person name="Beletsky A.V."/>
            <person name="Karnachuk O.V."/>
            <person name="Ravin N.V."/>
        </authorList>
    </citation>
    <scope>NUCLEOTIDE SEQUENCE [LARGE SCALE GENOMIC DNA]</scope>
</reference>
<evidence type="ECO:0000256" key="4">
    <source>
        <dbReference type="ARBA" id="ARBA00022692"/>
    </source>
</evidence>
<dbReference type="PROSITE" id="PS50928">
    <property type="entry name" value="ABC_TM1"/>
    <property type="match status" value="1"/>
</dbReference>